<dbReference type="SMART" id="SM00248">
    <property type="entry name" value="ANK"/>
    <property type="match status" value="4"/>
</dbReference>
<accession>A0ABV6GJN3</accession>
<protein>
    <submittedName>
        <fullName evidence="12">M48 family metallopeptidase</fullName>
    </submittedName>
</protein>
<feature type="domain" description="Peptidase M48" evidence="11">
    <location>
        <begin position="66"/>
        <end position="151"/>
    </location>
</feature>
<keyword evidence="5" id="KW-0378">Hydrolase</keyword>
<dbReference type="Gene3D" id="1.25.40.20">
    <property type="entry name" value="Ankyrin repeat-containing domain"/>
    <property type="match status" value="2"/>
</dbReference>
<dbReference type="SUPFAM" id="SSF48403">
    <property type="entry name" value="Ankyrin repeat"/>
    <property type="match status" value="1"/>
</dbReference>
<dbReference type="PANTHER" id="PTHR24171:SF8">
    <property type="entry name" value="BRCA1-ASSOCIATED RING DOMAIN PROTEIN 1"/>
    <property type="match status" value="1"/>
</dbReference>
<feature type="repeat" description="ANK" evidence="9">
    <location>
        <begin position="296"/>
        <end position="328"/>
    </location>
</feature>
<dbReference type="Pfam" id="PF13637">
    <property type="entry name" value="Ank_4"/>
    <property type="match status" value="1"/>
</dbReference>
<feature type="transmembrane region" description="Helical" evidence="10">
    <location>
        <begin position="259"/>
        <end position="279"/>
    </location>
</feature>
<sequence length="469" mass="52975">MPNLIYRKERVYFALLILFSLPLYFLLLLSGIGIILLFLLVALPLVAFFTSLATIRTNGVKVTKTQFPEMHQMVTEVSEKMGIQVVPDVYIIQSEGLLNAFATKFFRRNMIVLYSEIADLFVLEAKGELQFVIAHELAHIKQNHILKNLLILPGNWIPFLSQAYSRACEYTCDSMAAYYTKNLEASKQALTVLAIGKSLYHQVDVKEYLLEASKEQNVFAWIGEKFSTHPFLPKRINHLEEQFGQSYNINFRTSNKVRLVLATIVFLFVLVTVGSFFAFQAFQSTTLYSDFSLGSKDTTQLMLAASEGDIEKAQQLIEAGADVNAQDADGWTALHFAVMWNLYDYEEYGYEEEDELAPTVNENMVRLLLENGGDPNLKTNEEETILLTIVDNGMIDLLDLLLKHGADVNINDSYGDTALIRAVYMEDAQFVEKLLEAGAEKALANDEGLTAVEIAEDLEVKEIEQILKY</sequence>
<evidence type="ECO:0000313" key="13">
    <source>
        <dbReference type="Proteomes" id="UP001589854"/>
    </source>
</evidence>
<keyword evidence="10" id="KW-0472">Membrane</keyword>
<keyword evidence="8" id="KW-0482">Metalloprotease</keyword>
<keyword evidence="7 9" id="KW-0040">ANK repeat</keyword>
<dbReference type="EMBL" id="JBHLVO010000026">
    <property type="protein sequence ID" value="MFC0273911.1"/>
    <property type="molecule type" value="Genomic_DNA"/>
</dbReference>
<dbReference type="InterPro" id="IPR001915">
    <property type="entry name" value="Peptidase_M48"/>
</dbReference>
<keyword evidence="6" id="KW-0862">Zinc</keyword>
<proteinExistence type="predicted"/>
<comment type="caution">
    <text evidence="12">The sequence shown here is derived from an EMBL/GenBank/DDBJ whole genome shotgun (WGS) entry which is preliminary data.</text>
</comment>
<evidence type="ECO:0000256" key="8">
    <source>
        <dbReference type="ARBA" id="ARBA00023049"/>
    </source>
</evidence>
<feature type="transmembrane region" description="Helical" evidence="10">
    <location>
        <begin position="12"/>
        <end position="29"/>
    </location>
</feature>
<gene>
    <name evidence="12" type="ORF">ACFFIX_21235</name>
</gene>
<evidence type="ECO:0000256" key="7">
    <source>
        <dbReference type="ARBA" id="ARBA00023043"/>
    </source>
</evidence>
<dbReference type="PROSITE" id="PS50088">
    <property type="entry name" value="ANK_REPEAT"/>
    <property type="match status" value="3"/>
</dbReference>
<keyword evidence="4" id="KW-0677">Repeat</keyword>
<dbReference type="Pfam" id="PF12796">
    <property type="entry name" value="Ank_2"/>
    <property type="match status" value="1"/>
</dbReference>
<evidence type="ECO:0000256" key="2">
    <source>
        <dbReference type="ARBA" id="ARBA00022670"/>
    </source>
</evidence>
<feature type="repeat" description="ANK" evidence="9">
    <location>
        <begin position="381"/>
        <end position="413"/>
    </location>
</feature>
<feature type="repeat" description="ANK" evidence="9">
    <location>
        <begin position="414"/>
        <end position="446"/>
    </location>
</feature>
<dbReference type="CDD" id="cd07325">
    <property type="entry name" value="M48_Ste24p_like"/>
    <property type="match status" value="1"/>
</dbReference>
<keyword evidence="3" id="KW-0479">Metal-binding</keyword>
<evidence type="ECO:0000256" key="4">
    <source>
        <dbReference type="ARBA" id="ARBA00022737"/>
    </source>
</evidence>
<evidence type="ECO:0000256" key="9">
    <source>
        <dbReference type="PROSITE-ProRule" id="PRU00023"/>
    </source>
</evidence>
<evidence type="ECO:0000256" key="5">
    <source>
        <dbReference type="ARBA" id="ARBA00022801"/>
    </source>
</evidence>
<keyword evidence="10" id="KW-1133">Transmembrane helix</keyword>
<evidence type="ECO:0000256" key="3">
    <source>
        <dbReference type="ARBA" id="ARBA00022723"/>
    </source>
</evidence>
<dbReference type="PANTHER" id="PTHR24171">
    <property type="entry name" value="ANKYRIN REPEAT DOMAIN-CONTAINING PROTEIN 39-RELATED"/>
    <property type="match status" value="1"/>
</dbReference>
<keyword evidence="13" id="KW-1185">Reference proteome</keyword>
<evidence type="ECO:0000256" key="6">
    <source>
        <dbReference type="ARBA" id="ARBA00022833"/>
    </source>
</evidence>
<evidence type="ECO:0000313" key="12">
    <source>
        <dbReference type="EMBL" id="MFC0273911.1"/>
    </source>
</evidence>
<evidence type="ECO:0000256" key="10">
    <source>
        <dbReference type="SAM" id="Phobius"/>
    </source>
</evidence>
<keyword evidence="2" id="KW-0645">Protease</keyword>
<dbReference type="Gene3D" id="3.30.2010.10">
    <property type="entry name" value="Metalloproteases ('zincins'), catalytic domain"/>
    <property type="match status" value="1"/>
</dbReference>
<reference evidence="12 13" key="1">
    <citation type="submission" date="2024-09" db="EMBL/GenBank/DDBJ databases">
        <authorList>
            <person name="Sun Q."/>
            <person name="Mori K."/>
        </authorList>
    </citation>
    <scope>NUCLEOTIDE SEQUENCE [LARGE SCALE GENOMIC DNA]</scope>
    <source>
        <strain evidence="12 13">CCM 7228</strain>
    </source>
</reference>
<evidence type="ECO:0000259" key="11">
    <source>
        <dbReference type="Pfam" id="PF01435"/>
    </source>
</evidence>
<name>A0ABV6GJN3_9BACI</name>
<feature type="transmembrane region" description="Helical" evidence="10">
    <location>
        <begin position="35"/>
        <end position="55"/>
    </location>
</feature>
<feature type="domain" description="Peptidase M48" evidence="11">
    <location>
        <begin position="157"/>
        <end position="241"/>
    </location>
</feature>
<organism evidence="12 13">
    <name type="scientific">Metabacillus herbersteinensis</name>
    <dbReference type="NCBI Taxonomy" id="283816"/>
    <lineage>
        <taxon>Bacteria</taxon>
        <taxon>Bacillati</taxon>
        <taxon>Bacillota</taxon>
        <taxon>Bacilli</taxon>
        <taxon>Bacillales</taxon>
        <taxon>Bacillaceae</taxon>
        <taxon>Metabacillus</taxon>
    </lineage>
</organism>
<comment type="cofactor">
    <cofactor evidence="1">
        <name>Zn(2+)</name>
        <dbReference type="ChEBI" id="CHEBI:29105"/>
    </cofactor>
</comment>
<dbReference type="Pfam" id="PF01435">
    <property type="entry name" value="Peptidase_M48"/>
    <property type="match status" value="2"/>
</dbReference>
<dbReference type="RefSeq" id="WP_378937671.1">
    <property type="nucleotide sequence ID" value="NZ_JBHLVO010000026.1"/>
</dbReference>
<evidence type="ECO:0000256" key="1">
    <source>
        <dbReference type="ARBA" id="ARBA00001947"/>
    </source>
</evidence>
<dbReference type="InterPro" id="IPR002110">
    <property type="entry name" value="Ankyrin_rpt"/>
</dbReference>
<dbReference type="Proteomes" id="UP001589854">
    <property type="component" value="Unassembled WGS sequence"/>
</dbReference>
<keyword evidence="10" id="KW-0812">Transmembrane</keyword>
<dbReference type="InterPro" id="IPR036770">
    <property type="entry name" value="Ankyrin_rpt-contain_sf"/>
</dbReference>
<dbReference type="PROSITE" id="PS50297">
    <property type="entry name" value="ANK_REP_REGION"/>
    <property type="match status" value="2"/>
</dbReference>